<keyword evidence="3 7" id="KW-0496">Mitochondrion</keyword>
<evidence type="ECO:0000256" key="5">
    <source>
        <dbReference type="ARBA" id="ARBA00023239"/>
    </source>
</evidence>
<organism evidence="8 9">
    <name type="scientific">Lichtheimia corymbifera JMRC:FSU:9682</name>
    <dbReference type="NCBI Taxonomy" id="1263082"/>
    <lineage>
        <taxon>Eukaryota</taxon>
        <taxon>Fungi</taxon>
        <taxon>Fungi incertae sedis</taxon>
        <taxon>Mucoromycota</taxon>
        <taxon>Mucoromycotina</taxon>
        <taxon>Mucoromycetes</taxon>
        <taxon>Mucorales</taxon>
        <taxon>Lichtheimiaceae</taxon>
        <taxon>Lichtheimia</taxon>
    </lineage>
</organism>
<comment type="pathway">
    <text evidence="7">Cofactor biosynthesis; ubiquinone biosynthesis.</text>
</comment>
<evidence type="ECO:0000256" key="3">
    <source>
        <dbReference type="ARBA" id="ARBA00023128"/>
    </source>
</evidence>
<feature type="binding site" evidence="7">
    <location>
        <position position="189"/>
    </location>
    <ligand>
        <name>Zn(2+)</name>
        <dbReference type="ChEBI" id="CHEBI:29105"/>
    </ligand>
</feature>
<reference evidence="8" key="1">
    <citation type="submission" date="2013-08" db="EMBL/GenBank/DDBJ databases">
        <title>Gene expansion shapes genome architecture in the human pathogen Lichtheimia corymbifera: an evolutionary genomics analysis in the ancient terrestrial Mucorales (Mucoromycotina).</title>
        <authorList>
            <person name="Schwartze V.U."/>
            <person name="Winter S."/>
            <person name="Shelest E."/>
            <person name="Marcet-Houben M."/>
            <person name="Horn F."/>
            <person name="Wehner S."/>
            <person name="Hoffmann K."/>
            <person name="Riege K."/>
            <person name="Sammeth M."/>
            <person name="Nowrousian M."/>
            <person name="Valiante V."/>
            <person name="Linde J."/>
            <person name="Jacobsen I.D."/>
            <person name="Marz M."/>
            <person name="Brakhage A.A."/>
            <person name="Gabaldon T."/>
            <person name="Bocker S."/>
            <person name="Voigt K."/>
        </authorList>
    </citation>
    <scope>NUCLEOTIDE SEQUENCE [LARGE SCALE GENOMIC DNA]</scope>
    <source>
        <strain evidence="8">FSU 9682</strain>
    </source>
</reference>
<feature type="binding site" evidence="7">
    <location>
        <position position="190"/>
    </location>
    <ligand>
        <name>Zn(2+)</name>
        <dbReference type="ChEBI" id="CHEBI:29105"/>
    </ligand>
</feature>
<dbReference type="AlphaFoldDB" id="A0A068REI3"/>
<dbReference type="HAMAP" id="MF_03111">
    <property type="entry name" value="Coq4"/>
    <property type="match status" value="1"/>
</dbReference>
<dbReference type="PANTHER" id="PTHR12922:SF7">
    <property type="entry name" value="UBIQUINONE BIOSYNTHESIS PROTEIN COQ4 HOMOLOG, MITOCHONDRIAL"/>
    <property type="match status" value="1"/>
</dbReference>
<keyword evidence="2 7" id="KW-0999">Mitochondrion inner membrane</keyword>
<comment type="caution">
    <text evidence="8">The sequence shown here is derived from an EMBL/GenBank/DDBJ whole genome shotgun (WGS) entry which is preliminary data.</text>
</comment>
<keyword evidence="9" id="KW-1185">Reference proteome</keyword>
<dbReference type="UniPathway" id="UPA00232"/>
<dbReference type="EMBL" id="CBTN010000001">
    <property type="protein sequence ID" value="CDH48538.1"/>
    <property type="molecule type" value="Genomic_DNA"/>
</dbReference>
<name>A0A068REI3_9FUNG</name>
<dbReference type="GO" id="GO:0008270">
    <property type="term" value="F:zinc ion binding"/>
    <property type="evidence" value="ECO:0007669"/>
    <property type="project" value="UniProtKB-UniRule"/>
</dbReference>
<feature type="binding site" evidence="7">
    <location>
        <position position="205"/>
    </location>
    <ligand>
        <name>Zn(2+)</name>
        <dbReference type="ChEBI" id="CHEBI:29105"/>
    </ligand>
</feature>
<sequence>MFGGTPPALFFGYDIRRMAAHRSLNLSRSLFLSTRSTFPQRYIVRTLSTSSVKYAATQSKKLYDTHIPVPTRQKIMLAVGSAFAALANPLRGDMVATLGETTAGNTLENMRKQMLLSDSGRRILRERPLIHTGSIDFPRLRETCKPGTFGYHYIHWLDQEGVTPDTREPVHFVDNEELAYVMQRYRQVHDFFHVITGLGVSVEEELALKWFEWAQTSLPMTQLSSMVGPVLLPWDARRRMLVDYIPWALQCGANAVPMMTVYFEDHFHTPLDELRRQLNVVPAPVPDNHKTMP</sequence>
<evidence type="ECO:0000256" key="4">
    <source>
        <dbReference type="ARBA" id="ARBA00023136"/>
    </source>
</evidence>
<keyword evidence="1 7" id="KW-0831">Ubiquinone biosynthesis</keyword>
<comment type="subcellular location">
    <subcellularLocation>
        <location evidence="7">Mitochondrion inner membrane</location>
        <topology evidence="7">Peripheral membrane protein</topology>
        <orientation evidence="7">Matrix side</orientation>
    </subcellularLocation>
</comment>
<comment type="similarity">
    <text evidence="7">Belongs to the COQ4 family.</text>
</comment>
<dbReference type="STRING" id="1263082.A0A068REI3"/>
<evidence type="ECO:0000313" key="9">
    <source>
        <dbReference type="Proteomes" id="UP000027586"/>
    </source>
</evidence>
<gene>
    <name evidence="7" type="primary">COQ4</name>
    <name evidence="8" type="ORF">LCOR_00314.1</name>
</gene>
<comment type="catalytic activity">
    <reaction evidence="7">
        <text>a 4-hydroxy-3-methoxy-5-(all-trans-polyprenyl)benzoate + H(+) = a 2-methoxy-6-(all-trans-polyprenyl)phenol + CO2</text>
        <dbReference type="Rhea" id="RHEA:81179"/>
        <dbReference type="Rhea" id="RHEA-COMP:9551"/>
        <dbReference type="Rhea" id="RHEA-COMP:10931"/>
        <dbReference type="ChEBI" id="CHEBI:15378"/>
        <dbReference type="ChEBI" id="CHEBI:16526"/>
        <dbReference type="ChEBI" id="CHEBI:62731"/>
        <dbReference type="ChEBI" id="CHEBI:84443"/>
        <dbReference type="EC" id="4.1.1.130"/>
    </reaction>
</comment>
<dbReference type="GO" id="GO:0120539">
    <property type="term" value="F:4-hydroxy-3-methoxy-5-polyprenylbenzoate decarboxylase activity"/>
    <property type="evidence" value="ECO:0007669"/>
    <property type="project" value="UniProtKB-EC"/>
</dbReference>
<dbReference type="Pfam" id="PF05019">
    <property type="entry name" value="Coq4"/>
    <property type="match status" value="1"/>
</dbReference>
<protein>
    <recommendedName>
        <fullName evidence="6">4-hydroxy-3-methoxy-5-polyprenylbenzoate decarboxylase</fullName>
    </recommendedName>
</protein>
<proteinExistence type="inferred from homology"/>
<dbReference type="PANTHER" id="PTHR12922">
    <property type="entry name" value="UBIQUINONE BIOSYNTHESIS PROTEIN"/>
    <property type="match status" value="1"/>
</dbReference>
<evidence type="ECO:0000313" key="8">
    <source>
        <dbReference type="EMBL" id="CDH48538.1"/>
    </source>
</evidence>
<evidence type="ECO:0000256" key="2">
    <source>
        <dbReference type="ARBA" id="ARBA00022792"/>
    </source>
</evidence>
<evidence type="ECO:0000256" key="7">
    <source>
        <dbReference type="HAMAP-Rule" id="MF_03111"/>
    </source>
</evidence>
<dbReference type="GO" id="GO:0031314">
    <property type="term" value="C:extrinsic component of mitochondrial inner membrane"/>
    <property type="evidence" value="ECO:0007669"/>
    <property type="project" value="UniProtKB-UniRule"/>
</dbReference>
<comment type="cofactor">
    <cofactor evidence="7">
        <name>Zn(2+)</name>
        <dbReference type="ChEBI" id="CHEBI:29105"/>
    </cofactor>
</comment>
<accession>A0A068REI3</accession>
<dbReference type="InterPro" id="IPR007715">
    <property type="entry name" value="Coq4"/>
</dbReference>
<keyword evidence="7" id="KW-0479">Metal-binding</keyword>
<dbReference type="VEuPathDB" id="FungiDB:LCOR_00314.1"/>
<keyword evidence="7" id="KW-0862">Zinc</keyword>
<comment type="subunit">
    <text evidence="7">Component of a multi-subunit COQ enzyme complex, composed of at least COQ3, COQ4, COQ5, COQ6, COQ7 and COQ9.</text>
</comment>
<dbReference type="Proteomes" id="UP000027586">
    <property type="component" value="Unassembled WGS sequence"/>
</dbReference>
<keyword evidence="4 7" id="KW-0472">Membrane</keyword>
<keyword evidence="5 7" id="KW-0456">Lyase</keyword>
<evidence type="ECO:0000256" key="6">
    <source>
        <dbReference type="ARBA" id="ARBA00081568"/>
    </source>
</evidence>
<dbReference type="OrthoDB" id="4249at2759"/>
<evidence type="ECO:0000256" key="1">
    <source>
        <dbReference type="ARBA" id="ARBA00022688"/>
    </source>
</evidence>
<comment type="function">
    <text evidence="7">Lyase that catalyzes the C1-decarboxylation of 4-hydroxy-3-methoxy-5-(all-trans-polyprenyl)benzoic acid into 2-methoxy-6-(all-trans-polyprenyl)phenol during ubiquinone biosynthesis.</text>
</comment>
<dbReference type="InterPro" id="IPR027540">
    <property type="entry name" value="Coq4_euk"/>
</dbReference>
<feature type="binding site" evidence="7">
    <location>
        <position position="193"/>
    </location>
    <ligand>
        <name>Zn(2+)</name>
        <dbReference type="ChEBI" id="CHEBI:29105"/>
    </ligand>
</feature>
<keyword evidence="8" id="KW-0830">Ubiquinone</keyword>